<evidence type="ECO:0000313" key="3">
    <source>
        <dbReference type="Proteomes" id="UP000335636"/>
    </source>
</evidence>
<accession>A0A5E4AYV6</accession>
<evidence type="ECO:0000256" key="1">
    <source>
        <dbReference type="SAM" id="MobiDB-lite"/>
    </source>
</evidence>
<sequence length="112" mass="13009">MEQCHVCKIRNRGNAVFVDTKKLPVIEKKVRKLEDQNEYESRCLWKDVTFGLKNRDVDAATEAKHRLEERRRAGAGGRKEKETQGETRFFREDGGGWVCDEPFLNRLGAARQ</sequence>
<name>A0A5E4AYV6_MARMO</name>
<proteinExistence type="predicted"/>
<dbReference type="Gene3D" id="6.10.140.1150">
    <property type="match status" value="1"/>
</dbReference>
<comment type="caution">
    <text evidence="2">The sequence shown here is derived from an EMBL/GenBank/DDBJ whole genome shotgun (WGS) entry which is preliminary data.</text>
</comment>
<gene>
    <name evidence="2" type="ORF">MONAX_5E026696</name>
</gene>
<dbReference type="InterPro" id="IPR037239">
    <property type="entry name" value="OSBP_sf"/>
</dbReference>
<organism evidence="2 3">
    <name type="scientific">Marmota monax</name>
    <name type="common">Woodchuck</name>
    <dbReference type="NCBI Taxonomy" id="9995"/>
    <lineage>
        <taxon>Eukaryota</taxon>
        <taxon>Metazoa</taxon>
        <taxon>Chordata</taxon>
        <taxon>Craniata</taxon>
        <taxon>Vertebrata</taxon>
        <taxon>Euteleostomi</taxon>
        <taxon>Mammalia</taxon>
        <taxon>Eutheria</taxon>
        <taxon>Euarchontoglires</taxon>
        <taxon>Glires</taxon>
        <taxon>Rodentia</taxon>
        <taxon>Sciuromorpha</taxon>
        <taxon>Sciuridae</taxon>
        <taxon>Xerinae</taxon>
        <taxon>Marmotini</taxon>
        <taxon>Marmota</taxon>
    </lineage>
</organism>
<dbReference type="AlphaFoldDB" id="A0A5E4AYV6"/>
<feature type="region of interest" description="Disordered" evidence="1">
    <location>
        <begin position="62"/>
        <end position="86"/>
    </location>
</feature>
<dbReference type="EMBL" id="CABDUW010000179">
    <property type="protein sequence ID" value="VTJ61592.1"/>
    <property type="molecule type" value="Genomic_DNA"/>
</dbReference>
<evidence type="ECO:0000313" key="2">
    <source>
        <dbReference type="EMBL" id="VTJ61592.1"/>
    </source>
</evidence>
<protein>
    <submittedName>
        <fullName evidence="2">Uncharacterized protein</fullName>
    </submittedName>
</protein>
<dbReference type="SUPFAM" id="SSF144000">
    <property type="entry name" value="Oxysterol-binding protein-like"/>
    <property type="match status" value="1"/>
</dbReference>
<reference evidence="2" key="1">
    <citation type="submission" date="2019-04" db="EMBL/GenBank/DDBJ databases">
        <authorList>
            <person name="Alioto T."/>
            <person name="Alioto T."/>
        </authorList>
    </citation>
    <scope>NUCLEOTIDE SEQUENCE [LARGE SCALE GENOMIC DNA]</scope>
</reference>
<keyword evidence="3" id="KW-1185">Reference proteome</keyword>
<dbReference type="Proteomes" id="UP000335636">
    <property type="component" value="Unassembled WGS sequence"/>
</dbReference>
<dbReference type="FunFam" id="3.30.70.3490:FF:000001">
    <property type="entry name" value="Oxysterol-binding protein"/>
    <property type="match status" value="1"/>
</dbReference>